<name>A0A2W5A262_9BACT</name>
<dbReference type="AlphaFoldDB" id="A0A2W5A262"/>
<gene>
    <name evidence="1" type="ORF">DI626_01280</name>
</gene>
<evidence type="ECO:0000313" key="2">
    <source>
        <dbReference type="Proteomes" id="UP000249557"/>
    </source>
</evidence>
<reference evidence="1 2" key="1">
    <citation type="submission" date="2017-08" db="EMBL/GenBank/DDBJ databases">
        <title>Infants hospitalized years apart are colonized by the same room-sourced microbial strains.</title>
        <authorList>
            <person name="Brooks B."/>
            <person name="Olm M.R."/>
            <person name="Firek B.A."/>
            <person name="Baker R."/>
            <person name="Thomas B.C."/>
            <person name="Morowitz M.J."/>
            <person name="Banfield J.F."/>
        </authorList>
    </citation>
    <scope>NUCLEOTIDE SEQUENCE [LARGE SCALE GENOMIC DNA]</scope>
    <source>
        <strain evidence="1">S2_018_000_R2_104</strain>
    </source>
</reference>
<dbReference type="Proteomes" id="UP000249557">
    <property type="component" value="Unassembled WGS sequence"/>
</dbReference>
<dbReference type="EMBL" id="QFNK01000011">
    <property type="protein sequence ID" value="PZO88664.1"/>
    <property type="molecule type" value="Genomic_DNA"/>
</dbReference>
<protein>
    <submittedName>
        <fullName evidence="1">Uncharacterized protein</fullName>
    </submittedName>
</protein>
<organism evidence="1 2">
    <name type="scientific">Micavibrio aeruginosavorus</name>
    <dbReference type="NCBI Taxonomy" id="349221"/>
    <lineage>
        <taxon>Bacteria</taxon>
        <taxon>Pseudomonadati</taxon>
        <taxon>Bdellovibrionota</taxon>
        <taxon>Bdellovibrionia</taxon>
        <taxon>Bdellovibrionales</taxon>
        <taxon>Pseudobdellovibrionaceae</taxon>
        <taxon>Micavibrio</taxon>
    </lineage>
</organism>
<sequence length="98" mass="11005">MDHLVYRPEYSLPAAPQPRSLFTVDEFVELPEFNYLTTGALRHLLYNAKPRYSASGEMIAGNGLVEAGAIVRIGRKILLDAAKFREWVSAQRELAVKV</sequence>
<comment type="caution">
    <text evidence="1">The sequence shown here is derived from an EMBL/GenBank/DDBJ whole genome shotgun (WGS) entry which is preliminary data.</text>
</comment>
<evidence type="ECO:0000313" key="1">
    <source>
        <dbReference type="EMBL" id="PZO88664.1"/>
    </source>
</evidence>
<accession>A0A2W5A262</accession>
<proteinExistence type="predicted"/>